<accession>A0A3B1CSP3</accession>
<dbReference type="InterPro" id="IPR023635">
    <property type="entry name" value="Peptide_deformylase"/>
</dbReference>
<reference evidence="2" key="1">
    <citation type="submission" date="2018-06" db="EMBL/GenBank/DDBJ databases">
        <authorList>
            <person name="Zhirakovskaya E."/>
        </authorList>
    </citation>
    <scope>NUCLEOTIDE SEQUENCE</scope>
</reference>
<dbReference type="CDD" id="cd00487">
    <property type="entry name" value="Pep_deformylase"/>
    <property type="match status" value="1"/>
</dbReference>
<dbReference type="PIRSF" id="PIRSF004749">
    <property type="entry name" value="Pep_def"/>
    <property type="match status" value="1"/>
</dbReference>
<dbReference type="InterPro" id="IPR036821">
    <property type="entry name" value="Peptide_deformylase_sf"/>
</dbReference>
<dbReference type="NCBIfam" id="NF001159">
    <property type="entry name" value="PRK00150.1-3"/>
    <property type="match status" value="1"/>
</dbReference>
<proteinExistence type="inferred from homology"/>
<dbReference type="PANTHER" id="PTHR10458">
    <property type="entry name" value="PEPTIDE DEFORMYLASE"/>
    <property type="match status" value="1"/>
</dbReference>
<dbReference type="HAMAP" id="MF_00163">
    <property type="entry name" value="Pep_deformylase"/>
    <property type="match status" value="1"/>
</dbReference>
<dbReference type="EMBL" id="UOGG01000154">
    <property type="protein sequence ID" value="VAX31392.1"/>
    <property type="molecule type" value="Genomic_DNA"/>
</dbReference>
<dbReference type="Gene3D" id="3.90.45.10">
    <property type="entry name" value="Peptide deformylase"/>
    <property type="match status" value="1"/>
</dbReference>
<organism evidence="2">
    <name type="scientific">hydrothermal vent metagenome</name>
    <dbReference type="NCBI Taxonomy" id="652676"/>
    <lineage>
        <taxon>unclassified sequences</taxon>
        <taxon>metagenomes</taxon>
        <taxon>ecological metagenomes</taxon>
    </lineage>
</organism>
<dbReference type="AlphaFoldDB" id="A0A3B1CSP3"/>
<sequence>MAMAVLKILVYPDQRLKQASKPVEVFDDSLTQFLADLDETMRAGPGGVGIAAPQVGRFERIILVDVSSKPKIKNHGNLIMINPEISGHEGSVVGREGCMSVPDYTGNVARWDRIVVNALDEKGISRKYEMEGYEARAVQHEMDHLDGLLFLDRLVSRRGNLFPRQRTAG</sequence>
<dbReference type="PANTHER" id="PTHR10458:SF22">
    <property type="entry name" value="PEPTIDE DEFORMYLASE"/>
    <property type="match status" value="1"/>
</dbReference>
<dbReference type="EC" id="3.5.1.88" evidence="2"/>
<keyword evidence="2" id="KW-0378">Hydrolase</keyword>
<dbReference type="Pfam" id="PF01327">
    <property type="entry name" value="Pep_deformylase"/>
    <property type="match status" value="1"/>
</dbReference>
<comment type="similarity">
    <text evidence="1">Belongs to the polypeptide deformylase family.</text>
</comment>
<protein>
    <submittedName>
        <fullName evidence="2">Peptide deformylase</fullName>
        <ecNumber evidence="2">3.5.1.88</ecNumber>
    </submittedName>
</protein>
<name>A0A3B1CSP3_9ZZZZ</name>
<evidence type="ECO:0000256" key="1">
    <source>
        <dbReference type="ARBA" id="ARBA00010759"/>
    </source>
</evidence>
<dbReference type="PRINTS" id="PR01576">
    <property type="entry name" value="PDEFORMYLASE"/>
</dbReference>
<dbReference type="SUPFAM" id="SSF56420">
    <property type="entry name" value="Peptide deformylase"/>
    <property type="match status" value="1"/>
</dbReference>
<dbReference type="NCBIfam" id="TIGR00079">
    <property type="entry name" value="pept_deformyl"/>
    <property type="match status" value="1"/>
</dbReference>
<dbReference type="GO" id="GO:0042586">
    <property type="term" value="F:peptide deformylase activity"/>
    <property type="evidence" value="ECO:0007669"/>
    <property type="project" value="UniProtKB-EC"/>
</dbReference>
<gene>
    <name evidence="2" type="ORF">MNBD_NITROSPINAE05-449</name>
</gene>
<evidence type="ECO:0000313" key="2">
    <source>
        <dbReference type="EMBL" id="VAX31392.1"/>
    </source>
</evidence>